<dbReference type="GO" id="GO:0005634">
    <property type="term" value="C:nucleus"/>
    <property type="evidence" value="ECO:0007669"/>
    <property type="project" value="TreeGrafter"/>
</dbReference>
<feature type="domain" description="Chromo" evidence="10">
    <location>
        <begin position="239"/>
        <end position="298"/>
    </location>
</feature>
<dbReference type="SUPFAM" id="SSF82199">
    <property type="entry name" value="SET domain"/>
    <property type="match status" value="1"/>
</dbReference>
<keyword evidence="3" id="KW-0489">Methyltransferase</keyword>
<dbReference type="InterPro" id="IPR003616">
    <property type="entry name" value="Post-SET_dom"/>
</dbReference>
<keyword evidence="7" id="KW-0862">Zinc</keyword>
<evidence type="ECO:0000256" key="2">
    <source>
        <dbReference type="ARBA" id="ARBA00022454"/>
    </source>
</evidence>
<dbReference type="SMART" id="SM00298">
    <property type="entry name" value="CHROMO"/>
    <property type="match status" value="1"/>
</dbReference>
<evidence type="ECO:0000256" key="3">
    <source>
        <dbReference type="ARBA" id="ARBA00022603"/>
    </source>
</evidence>
<feature type="region of interest" description="Disordered" evidence="9">
    <location>
        <begin position="85"/>
        <end position="113"/>
    </location>
</feature>
<keyword evidence="8" id="KW-0137">Centromere</keyword>
<reference evidence="13" key="1">
    <citation type="submission" date="2022-01" db="EMBL/GenBank/DDBJ databases">
        <title>Genome Sequence Resource for Two Populations of Ditylenchus destructor, the Migratory Endoparasitic Phytonematode.</title>
        <authorList>
            <person name="Zhang H."/>
            <person name="Lin R."/>
            <person name="Xie B."/>
        </authorList>
    </citation>
    <scope>NUCLEOTIDE SEQUENCE</scope>
    <source>
        <strain evidence="13">BazhouSP</strain>
    </source>
</reference>
<keyword evidence="2" id="KW-0158">Chromosome</keyword>
<comment type="caution">
    <text evidence="13">The sequence shown here is derived from an EMBL/GenBank/DDBJ whole genome shotgun (WGS) entry which is preliminary data.</text>
</comment>
<name>A0AAD4MNI8_9BILA</name>
<evidence type="ECO:0000259" key="12">
    <source>
        <dbReference type="PROSITE" id="PS50868"/>
    </source>
</evidence>
<dbReference type="InterPro" id="IPR001214">
    <property type="entry name" value="SET_dom"/>
</dbReference>
<dbReference type="InterPro" id="IPR046341">
    <property type="entry name" value="SET_dom_sf"/>
</dbReference>
<evidence type="ECO:0000256" key="6">
    <source>
        <dbReference type="ARBA" id="ARBA00022723"/>
    </source>
</evidence>
<dbReference type="GO" id="GO:0046974">
    <property type="term" value="F:histone H3K9 methyltransferase activity"/>
    <property type="evidence" value="ECO:0007669"/>
    <property type="project" value="TreeGrafter"/>
</dbReference>
<feature type="compositionally biased region" description="Polar residues" evidence="9">
    <location>
        <begin position="154"/>
        <end position="165"/>
    </location>
</feature>
<proteinExistence type="predicted"/>
<evidence type="ECO:0000256" key="5">
    <source>
        <dbReference type="ARBA" id="ARBA00022691"/>
    </source>
</evidence>
<dbReference type="InterPro" id="IPR023780">
    <property type="entry name" value="Chromo_domain"/>
</dbReference>
<dbReference type="EMBL" id="JAKKPZ010000144">
    <property type="protein sequence ID" value="KAI1700469.1"/>
    <property type="molecule type" value="Genomic_DNA"/>
</dbReference>
<dbReference type="PROSITE" id="PS50013">
    <property type="entry name" value="CHROMO_2"/>
    <property type="match status" value="1"/>
</dbReference>
<feature type="compositionally biased region" description="Polar residues" evidence="9">
    <location>
        <begin position="102"/>
        <end position="113"/>
    </location>
</feature>
<keyword evidence="4" id="KW-0808">Transferase</keyword>
<dbReference type="Gene3D" id="2.170.270.10">
    <property type="entry name" value="SET domain"/>
    <property type="match status" value="1"/>
</dbReference>
<dbReference type="GO" id="GO:0000775">
    <property type="term" value="C:chromosome, centromeric region"/>
    <property type="evidence" value="ECO:0007669"/>
    <property type="project" value="UniProtKB-SubCell"/>
</dbReference>
<dbReference type="Pfam" id="PF00856">
    <property type="entry name" value="SET"/>
    <property type="match status" value="1"/>
</dbReference>
<evidence type="ECO:0000256" key="1">
    <source>
        <dbReference type="ARBA" id="ARBA00004584"/>
    </source>
</evidence>
<evidence type="ECO:0000256" key="8">
    <source>
        <dbReference type="ARBA" id="ARBA00023328"/>
    </source>
</evidence>
<evidence type="ECO:0000256" key="9">
    <source>
        <dbReference type="SAM" id="MobiDB-lite"/>
    </source>
</evidence>
<feature type="domain" description="SET" evidence="11">
    <location>
        <begin position="423"/>
        <end position="542"/>
    </location>
</feature>
<feature type="domain" description="Post-SET" evidence="12">
    <location>
        <begin position="554"/>
        <end position="570"/>
    </location>
</feature>
<feature type="compositionally biased region" description="Acidic residues" evidence="9">
    <location>
        <begin position="135"/>
        <end position="149"/>
    </location>
</feature>
<feature type="compositionally biased region" description="Low complexity" evidence="9">
    <location>
        <begin position="173"/>
        <end position="183"/>
    </location>
</feature>
<evidence type="ECO:0000313" key="14">
    <source>
        <dbReference type="Proteomes" id="UP001201812"/>
    </source>
</evidence>
<dbReference type="PANTHER" id="PTHR46223:SF4">
    <property type="entry name" value="HISTONE-LYSINE N-METHYLTRANSFERASE-RELATED"/>
    <property type="match status" value="1"/>
</dbReference>
<accession>A0AAD4MNI8</accession>
<gene>
    <name evidence="13" type="ORF">DdX_16679</name>
</gene>
<dbReference type="SMART" id="SM00317">
    <property type="entry name" value="SET"/>
    <property type="match status" value="1"/>
</dbReference>
<dbReference type="InterPro" id="IPR016197">
    <property type="entry name" value="Chromo-like_dom_sf"/>
</dbReference>
<dbReference type="InterPro" id="IPR050973">
    <property type="entry name" value="H3K9_Histone-Lys_N-MTase"/>
</dbReference>
<dbReference type="SUPFAM" id="SSF54160">
    <property type="entry name" value="Chromo domain-like"/>
    <property type="match status" value="1"/>
</dbReference>
<evidence type="ECO:0000256" key="4">
    <source>
        <dbReference type="ARBA" id="ARBA00022679"/>
    </source>
</evidence>
<comment type="subcellular location">
    <subcellularLocation>
        <location evidence="1">Chromosome</location>
        <location evidence="1">Centromere</location>
    </subcellularLocation>
</comment>
<keyword evidence="5" id="KW-0949">S-adenosyl-L-methionine</keyword>
<dbReference type="Proteomes" id="UP001201812">
    <property type="component" value="Unassembled WGS sequence"/>
</dbReference>
<dbReference type="PROSITE" id="PS50868">
    <property type="entry name" value="POST_SET"/>
    <property type="match status" value="1"/>
</dbReference>
<dbReference type="GO" id="GO:0046872">
    <property type="term" value="F:metal ion binding"/>
    <property type="evidence" value="ECO:0007669"/>
    <property type="project" value="UniProtKB-KW"/>
</dbReference>
<evidence type="ECO:0000313" key="13">
    <source>
        <dbReference type="EMBL" id="KAI1700469.1"/>
    </source>
</evidence>
<dbReference type="Gene3D" id="2.40.50.40">
    <property type="match status" value="1"/>
</dbReference>
<dbReference type="GO" id="GO:0032259">
    <property type="term" value="P:methylation"/>
    <property type="evidence" value="ECO:0007669"/>
    <property type="project" value="UniProtKB-KW"/>
</dbReference>
<dbReference type="PANTHER" id="PTHR46223">
    <property type="entry name" value="HISTONE-LYSINE N-METHYLTRANSFERASE SUV39H"/>
    <property type="match status" value="1"/>
</dbReference>
<protein>
    <submittedName>
        <fullName evidence="13">SET domain-containing protein</fullName>
    </submittedName>
</protein>
<keyword evidence="6" id="KW-0479">Metal-binding</keyword>
<dbReference type="SMART" id="SM00508">
    <property type="entry name" value="PostSET"/>
    <property type="match status" value="1"/>
</dbReference>
<keyword evidence="14" id="KW-1185">Reference proteome</keyword>
<dbReference type="PROSITE" id="PS50280">
    <property type="entry name" value="SET"/>
    <property type="match status" value="1"/>
</dbReference>
<organism evidence="13 14">
    <name type="scientific">Ditylenchus destructor</name>
    <dbReference type="NCBI Taxonomy" id="166010"/>
    <lineage>
        <taxon>Eukaryota</taxon>
        <taxon>Metazoa</taxon>
        <taxon>Ecdysozoa</taxon>
        <taxon>Nematoda</taxon>
        <taxon>Chromadorea</taxon>
        <taxon>Rhabditida</taxon>
        <taxon>Tylenchina</taxon>
        <taxon>Tylenchomorpha</taxon>
        <taxon>Sphaerularioidea</taxon>
        <taxon>Anguinidae</taxon>
        <taxon>Anguininae</taxon>
        <taxon>Ditylenchus</taxon>
    </lineage>
</organism>
<dbReference type="Pfam" id="PF00385">
    <property type="entry name" value="Chromo"/>
    <property type="match status" value="1"/>
</dbReference>
<evidence type="ECO:0000256" key="7">
    <source>
        <dbReference type="ARBA" id="ARBA00022833"/>
    </source>
</evidence>
<dbReference type="CDD" id="cd00024">
    <property type="entry name" value="CD_CSD"/>
    <property type="match status" value="1"/>
</dbReference>
<dbReference type="AlphaFoldDB" id="A0AAD4MNI8"/>
<dbReference type="InterPro" id="IPR000953">
    <property type="entry name" value="Chromo/chromo_shadow_dom"/>
</dbReference>
<evidence type="ECO:0000259" key="10">
    <source>
        <dbReference type="PROSITE" id="PS50013"/>
    </source>
</evidence>
<feature type="region of interest" description="Disordered" evidence="9">
    <location>
        <begin position="135"/>
        <end position="183"/>
    </location>
</feature>
<evidence type="ECO:0000259" key="11">
    <source>
        <dbReference type="PROSITE" id="PS50280"/>
    </source>
</evidence>
<sequence>MENFSKDHSVGERTSKNFQQAFQDVADELDAVIDASHKLTVCFDNFLRKADPLNLNGAIISSFLKLEDFLDSVDHIVWMTRKNLEKSKRQTPNPAKRRKLATSFSRNENDTPQLHQAIGSIVNEEMLPRKNSMGFEEEAATDEEMETETTDFTLSNQGISSNAFKDQNLVPRSPKSSSSFDSWSDQTSCGFSTGSSNSSYASSMASLVGAKNEMVPQDENLVDLSKTADEETLNINGIYVVERILAARKKNKKKSEYLLKWTDWPYETCTWEGREQLNCEELVTEFLNRDKIRRKIAKKLGVAKVPAFFQLQSFYGCQRWEDELNQIAGEDGQAPIYVENWVDSAVKPKDFAFITRNAISPEARQSFQPWQFKHKCSRKVTPYSVHGRLRKNFGPKEWIVECSEQCSCDVNSSTRLVQRGRQIPIVLFRTLDRGWSVRAAVRIQRRSFVMEYVGEVTTVKQAEKQKPQTYQFQMDGCGASECAFVVDAAKFGNEARFVNHSCDPNMVVHPVYADRFDKRYHRLTYFACRDIEKGEEITINYNAKLDNAVNAKRTRKTCLCKSENCRGFIS</sequence>